<keyword evidence="3" id="KW-1185">Reference proteome</keyword>
<proteinExistence type="predicted"/>
<dbReference type="InterPro" id="IPR023210">
    <property type="entry name" value="NADP_OxRdtase_dom"/>
</dbReference>
<dbReference type="CDD" id="cd19162">
    <property type="entry name" value="AKR_FDH"/>
    <property type="match status" value="1"/>
</dbReference>
<dbReference type="EMBL" id="BAABAT010000022">
    <property type="protein sequence ID" value="GAA4255892.1"/>
    <property type="molecule type" value="Genomic_DNA"/>
</dbReference>
<evidence type="ECO:0000313" key="2">
    <source>
        <dbReference type="EMBL" id="GAA4255892.1"/>
    </source>
</evidence>
<dbReference type="InterPro" id="IPR020471">
    <property type="entry name" value="AKR"/>
</dbReference>
<comment type="caution">
    <text evidence="2">The sequence shown here is derived from an EMBL/GenBank/DDBJ whole genome shotgun (WGS) entry which is preliminary data.</text>
</comment>
<reference evidence="3" key="1">
    <citation type="journal article" date="2019" name="Int. J. Syst. Evol. Microbiol.">
        <title>The Global Catalogue of Microorganisms (GCM) 10K type strain sequencing project: providing services to taxonomists for standard genome sequencing and annotation.</title>
        <authorList>
            <consortium name="The Broad Institute Genomics Platform"/>
            <consortium name="The Broad Institute Genome Sequencing Center for Infectious Disease"/>
            <person name="Wu L."/>
            <person name="Ma J."/>
        </authorList>
    </citation>
    <scope>NUCLEOTIDE SEQUENCE [LARGE SCALE GENOMIC DNA]</scope>
    <source>
        <strain evidence="3">JCM 17441</strain>
    </source>
</reference>
<dbReference type="Pfam" id="PF00248">
    <property type="entry name" value="Aldo_ket_red"/>
    <property type="match status" value="1"/>
</dbReference>
<name>A0ABP8DHF8_9ACTN</name>
<dbReference type="PANTHER" id="PTHR42686:SF1">
    <property type="entry name" value="GH17980P-RELATED"/>
    <property type="match status" value="1"/>
</dbReference>
<accession>A0ABP8DHF8</accession>
<dbReference type="RefSeq" id="WP_345132896.1">
    <property type="nucleotide sequence ID" value="NZ_BAABAT010000022.1"/>
</dbReference>
<sequence>MRAPLGPFALGTAPLGILPELVDAPAAQRCLQRAEELGIRYFDTAPFYGAGLAEERLGAFLAGRDPTRLVVSTKVGRSVVPGGTTVFDFGRDAIRRQLDESLRRLGTDRVDIVYLHDPDDHWAAAIDEAWPVLAELRASGAVGAVGAGMNQTAMLHRFVRETDMDVILLANRYTLLQQYEADELFAACERRGVTVVLGAVLNGGILATGAVPGAQYDYRPAPPEVLQRVSRMEEAGRRHGVPLVAAALRFAAAHPAAASVLIGAKSAGELERNLAAAAHPIPAAFWAELRELGLLGADRPVPAA</sequence>
<dbReference type="SUPFAM" id="SSF51430">
    <property type="entry name" value="NAD(P)-linked oxidoreductase"/>
    <property type="match status" value="1"/>
</dbReference>
<dbReference type="Gene3D" id="3.20.20.100">
    <property type="entry name" value="NADP-dependent oxidoreductase domain"/>
    <property type="match status" value="1"/>
</dbReference>
<protein>
    <submittedName>
        <fullName evidence="2">Aldo/keto reductase</fullName>
    </submittedName>
</protein>
<evidence type="ECO:0000313" key="3">
    <source>
        <dbReference type="Proteomes" id="UP001500620"/>
    </source>
</evidence>
<dbReference type="PANTHER" id="PTHR42686">
    <property type="entry name" value="GH17980P-RELATED"/>
    <property type="match status" value="1"/>
</dbReference>
<dbReference type="Proteomes" id="UP001500620">
    <property type="component" value="Unassembled WGS sequence"/>
</dbReference>
<organism evidence="2 3">
    <name type="scientific">Dactylosporangium darangshiense</name>
    <dbReference type="NCBI Taxonomy" id="579108"/>
    <lineage>
        <taxon>Bacteria</taxon>
        <taxon>Bacillati</taxon>
        <taxon>Actinomycetota</taxon>
        <taxon>Actinomycetes</taxon>
        <taxon>Micromonosporales</taxon>
        <taxon>Micromonosporaceae</taxon>
        <taxon>Dactylosporangium</taxon>
    </lineage>
</organism>
<gene>
    <name evidence="2" type="ORF">GCM10022255_066490</name>
</gene>
<evidence type="ECO:0000259" key="1">
    <source>
        <dbReference type="Pfam" id="PF00248"/>
    </source>
</evidence>
<dbReference type="InterPro" id="IPR036812">
    <property type="entry name" value="NAD(P)_OxRdtase_dom_sf"/>
</dbReference>
<dbReference type="InterPro" id="IPR044477">
    <property type="entry name" value="FDH-like"/>
</dbReference>
<feature type="domain" description="NADP-dependent oxidoreductase" evidence="1">
    <location>
        <begin position="9"/>
        <end position="292"/>
    </location>
</feature>